<evidence type="ECO:0008006" key="3">
    <source>
        <dbReference type="Google" id="ProtNLM"/>
    </source>
</evidence>
<dbReference type="EMBL" id="CP010029">
    <property type="protein sequence ID" value="ANI29118.1"/>
    <property type="molecule type" value="Genomic_DNA"/>
</dbReference>
<organism evidence="1 2">
    <name type="scientific">Yersinia entomophaga</name>
    <dbReference type="NCBI Taxonomy" id="935293"/>
    <lineage>
        <taxon>Bacteria</taxon>
        <taxon>Pseudomonadati</taxon>
        <taxon>Pseudomonadota</taxon>
        <taxon>Gammaproteobacteria</taxon>
        <taxon>Enterobacterales</taxon>
        <taxon>Yersiniaceae</taxon>
        <taxon>Yersinia</taxon>
    </lineage>
</organism>
<keyword evidence="2" id="KW-1185">Reference proteome</keyword>
<proteinExistence type="predicted"/>
<accession>A0ABN4PPD4</accession>
<reference evidence="2" key="1">
    <citation type="journal article" date="2016" name="Toxins">
        <title>The Draft Genome Sequence of the Yersinia entomophaga Entomopathogenic Type Strain MH96T.</title>
        <authorList>
            <person name="Hurst M.R."/>
            <person name="Beattie A."/>
            <person name="Altermann E."/>
            <person name="Moraga R.M."/>
            <person name="Harper L.A."/>
            <person name="Calder J."/>
            <person name="Laugraud A."/>
        </authorList>
    </citation>
    <scope>NUCLEOTIDE SEQUENCE [LARGE SCALE GENOMIC DNA]</scope>
    <source>
        <strain evidence="2">MH96</strain>
    </source>
</reference>
<dbReference type="RefSeq" id="WP_064513522.1">
    <property type="nucleotide sequence ID" value="NZ_CBCSBH010000032.1"/>
</dbReference>
<protein>
    <recommendedName>
        <fullName evidence="3">Phage protein</fullName>
    </recommendedName>
</protein>
<sequence length="116" mass="12762">MKKNKLVLFTFGLAMVIGTFSASVLASPLMRLQCLTESGLKSESLLDGLNQQLTIDGAIFKFTEIKNDANGERLLFQRTVDNSTFHAALNISTTPIYLDLNNGEKTLNFTCKSLKA</sequence>
<gene>
    <name evidence="1" type="ORF">PL78_04595</name>
</gene>
<evidence type="ECO:0000313" key="1">
    <source>
        <dbReference type="EMBL" id="ANI29118.1"/>
    </source>
</evidence>
<evidence type="ECO:0000313" key="2">
    <source>
        <dbReference type="Proteomes" id="UP000266744"/>
    </source>
</evidence>
<dbReference type="Proteomes" id="UP000266744">
    <property type="component" value="Chromosome"/>
</dbReference>
<name>A0ABN4PPD4_YERET</name>